<evidence type="ECO:0000256" key="8">
    <source>
        <dbReference type="ARBA" id="ARBA00023157"/>
    </source>
</evidence>
<dbReference type="PRINTS" id="PR00368">
    <property type="entry name" value="FADPNR"/>
</dbReference>
<sequence length="480" mass="51172">MVMGDMELNTELLVVGGGSAGYGAAFRAADLGLDVALVDPRGCLGGVCLHEGCIPSKALLHLAQLLLETEHAAVMGVHFSRPRIDVAEVRAWKQRVIDTMTGGLEQLGRRRGVQVIKGRARFESSTSVRIEAGEVSRIRFRQAIIATGSRPIALPGLQFRAGGRFMSSAQALALVDIPASLLVIGGGYVGLELGLVYAALGSRVTLVEMSDRLLGGVDRDLVQPLQRRLAGLFAEIHLQTRVEEVREKDDRVEVVLRPQGAEPQRREFGRVLVAVGRRPVSDGIGLEHTAVTLTERGFVIVDEQQRTADPQIFAVGDVVGGVMLAHKATREGRVAAEVIVGQSSGFDVRAVPAVVYTDPQIAWCGLTEEQALGAGRPVTVQKFPWKYSGRANTIGATDGFTKLLVDPEDGRILGVGVCGSGAEGLISEGVLAIEMGALAEDLALSLHPHPTLAETEAEAAELFLGSPTHILPKRERKGQP</sequence>
<gene>
    <name evidence="14" type="primary">lpd</name>
    <name evidence="14" type="ORF">DPPLL_26150</name>
</gene>
<dbReference type="PIRSF" id="PIRSF000350">
    <property type="entry name" value="Mercury_reductase_MerA"/>
    <property type="match status" value="1"/>
</dbReference>
<comment type="similarity">
    <text evidence="1 11">Belongs to the class-I pyridine nucleotide-disulfide oxidoreductase family.</text>
</comment>
<dbReference type="PROSITE" id="PS00076">
    <property type="entry name" value="PYRIDINE_REDOX_1"/>
    <property type="match status" value="1"/>
</dbReference>
<feature type="domain" description="FAD/NAD(P)-binding" evidence="13">
    <location>
        <begin position="11"/>
        <end position="332"/>
    </location>
</feature>
<keyword evidence="8" id="KW-1015">Disulfide bond</keyword>
<comment type="cofactor">
    <cofactor evidence="11">
        <name>FAD</name>
        <dbReference type="ChEBI" id="CHEBI:57692"/>
    </cofactor>
    <text evidence="11">Binds 1 FAD per subunit.</text>
</comment>
<evidence type="ECO:0000313" key="14">
    <source>
        <dbReference type="EMBL" id="BDD88250.1"/>
    </source>
</evidence>
<evidence type="ECO:0000259" key="12">
    <source>
        <dbReference type="Pfam" id="PF02852"/>
    </source>
</evidence>
<evidence type="ECO:0000256" key="9">
    <source>
        <dbReference type="ARBA" id="ARBA00023284"/>
    </source>
</evidence>
<protein>
    <recommendedName>
        <fullName evidence="3 11">Dihydrolipoyl dehydrogenase</fullName>
        <ecNumber evidence="2 11">1.8.1.4</ecNumber>
    </recommendedName>
</protein>
<dbReference type="PRINTS" id="PR00411">
    <property type="entry name" value="PNDRDTASEI"/>
</dbReference>
<dbReference type="SUPFAM" id="SSF55424">
    <property type="entry name" value="FAD/NAD-linked reductases, dimerisation (C-terminal) domain"/>
    <property type="match status" value="1"/>
</dbReference>
<dbReference type="Proteomes" id="UP000830055">
    <property type="component" value="Chromosome"/>
</dbReference>
<feature type="domain" description="Pyridine nucleotide-disulphide oxidoreductase dimerisation" evidence="12">
    <location>
        <begin position="351"/>
        <end position="459"/>
    </location>
</feature>
<reference evidence="14 15" key="1">
    <citation type="submission" date="2022-01" db="EMBL/GenBank/DDBJ databases">
        <title>Desulfofustis limnae sp. nov., a novel mesophilic sulfate-reducing bacterium isolated from marsh soil.</title>
        <authorList>
            <person name="Watanabe M."/>
            <person name="Takahashi A."/>
            <person name="Kojima H."/>
            <person name="Fukui M."/>
        </authorList>
    </citation>
    <scope>NUCLEOTIDE SEQUENCE [LARGE SCALE GENOMIC DNA]</scope>
    <source>
        <strain evidence="14 15">PPLL</strain>
    </source>
</reference>
<proteinExistence type="inferred from homology"/>
<dbReference type="NCBIfam" id="TIGR01350">
    <property type="entry name" value="lipoamide_DH"/>
    <property type="match status" value="1"/>
</dbReference>
<comment type="catalytic activity">
    <reaction evidence="10 11">
        <text>N(6)-[(R)-dihydrolipoyl]-L-lysyl-[protein] + NAD(+) = N(6)-[(R)-lipoyl]-L-lysyl-[protein] + NADH + H(+)</text>
        <dbReference type="Rhea" id="RHEA:15045"/>
        <dbReference type="Rhea" id="RHEA-COMP:10474"/>
        <dbReference type="Rhea" id="RHEA-COMP:10475"/>
        <dbReference type="ChEBI" id="CHEBI:15378"/>
        <dbReference type="ChEBI" id="CHEBI:57540"/>
        <dbReference type="ChEBI" id="CHEBI:57945"/>
        <dbReference type="ChEBI" id="CHEBI:83099"/>
        <dbReference type="ChEBI" id="CHEBI:83100"/>
        <dbReference type="EC" id="1.8.1.4"/>
    </reaction>
</comment>
<dbReference type="PANTHER" id="PTHR22912">
    <property type="entry name" value="DISULFIDE OXIDOREDUCTASE"/>
    <property type="match status" value="1"/>
</dbReference>
<organism evidence="14 15">
    <name type="scientific">Desulfofustis limnaeus</name>
    <dbReference type="NCBI Taxonomy" id="2740163"/>
    <lineage>
        <taxon>Bacteria</taxon>
        <taxon>Pseudomonadati</taxon>
        <taxon>Thermodesulfobacteriota</taxon>
        <taxon>Desulfobulbia</taxon>
        <taxon>Desulfobulbales</taxon>
        <taxon>Desulfocapsaceae</taxon>
        <taxon>Desulfofustis</taxon>
    </lineage>
</organism>
<dbReference type="SUPFAM" id="SSF51905">
    <property type="entry name" value="FAD/NAD(P)-binding domain"/>
    <property type="match status" value="1"/>
</dbReference>
<dbReference type="RefSeq" id="WP_284151632.1">
    <property type="nucleotide sequence ID" value="NZ_AP025516.1"/>
</dbReference>
<dbReference type="Gene3D" id="3.30.390.30">
    <property type="match status" value="1"/>
</dbReference>
<evidence type="ECO:0000256" key="6">
    <source>
        <dbReference type="ARBA" id="ARBA00023002"/>
    </source>
</evidence>
<accession>A0ABN6M603</accession>
<keyword evidence="9 11" id="KW-0676">Redox-active center</keyword>
<dbReference type="InterPro" id="IPR023753">
    <property type="entry name" value="FAD/NAD-binding_dom"/>
</dbReference>
<dbReference type="Pfam" id="PF02852">
    <property type="entry name" value="Pyr_redox_dim"/>
    <property type="match status" value="1"/>
</dbReference>
<keyword evidence="6 11" id="KW-0560">Oxidoreductase</keyword>
<dbReference type="PANTHER" id="PTHR22912:SF160">
    <property type="entry name" value="DIHYDROLIPOYL DEHYDROGENASE"/>
    <property type="match status" value="1"/>
</dbReference>
<dbReference type="EC" id="1.8.1.4" evidence="2 11"/>
<evidence type="ECO:0000259" key="13">
    <source>
        <dbReference type="Pfam" id="PF07992"/>
    </source>
</evidence>
<evidence type="ECO:0000256" key="11">
    <source>
        <dbReference type="RuleBase" id="RU003692"/>
    </source>
</evidence>
<evidence type="ECO:0000313" key="15">
    <source>
        <dbReference type="Proteomes" id="UP000830055"/>
    </source>
</evidence>
<keyword evidence="5 11" id="KW-0274">FAD</keyword>
<evidence type="ECO:0000256" key="2">
    <source>
        <dbReference type="ARBA" id="ARBA00012608"/>
    </source>
</evidence>
<name>A0ABN6M603_9BACT</name>
<dbReference type="EMBL" id="AP025516">
    <property type="protein sequence ID" value="BDD88250.1"/>
    <property type="molecule type" value="Genomic_DNA"/>
</dbReference>
<evidence type="ECO:0000256" key="5">
    <source>
        <dbReference type="ARBA" id="ARBA00022827"/>
    </source>
</evidence>
<dbReference type="Pfam" id="PF07992">
    <property type="entry name" value="Pyr_redox_2"/>
    <property type="match status" value="1"/>
</dbReference>
<evidence type="ECO:0000256" key="3">
    <source>
        <dbReference type="ARBA" id="ARBA00016961"/>
    </source>
</evidence>
<evidence type="ECO:0000256" key="10">
    <source>
        <dbReference type="ARBA" id="ARBA00049187"/>
    </source>
</evidence>
<evidence type="ECO:0000256" key="4">
    <source>
        <dbReference type="ARBA" id="ARBA00022630"/>
    </source>
</evidence>
<dbReference type="InterPro" id="IPR012999">
    <property type="entry name" value="Pyr_OxRdtase_I_AS"/>
</dbReference>
<evidence type="ECO:0000256" key="1">
    <source>
        <dbReference type="ARBA" id="ARBA00007532"/>
    </source>
</evidence>
<keyword evidence="15" id="KW-1185">Reference proteome</keyword>
<dbReference type="InterPro" id="IPR004099">
    <property type="entry name" value="Pyr_nucl-diS_OxRdtase_dimer"/>
</dbReference>
<dbReference type="Gene3D" id="3.50.50.60">
    <property type="entry name" value="FAD/NAD(P)-binding domain"/>
    <property type="match status" value="2"/>
</dbReference>
<dbReference type="InterPro" id="IPR016156">
    <property type="entry name" value="FAD/NAD-linked_Rdtase_dimer_sf"/>
</dbReference>
<comment type="miscellaneous">
    <text evidence="11">The active site is a redox-active disulfide bond.</text>
</comment>
<dbReference type="InterPro" id="IPR006258">
    <property type="entry name" value="Lipoamide_DH"/>
</dbReference>
<dbReference type="InterPro" id="IPR050151">
    <property type="entry name" value="Class-I_Pyr_Nuc-Dis_Oxidored"/>
</dbReference>
<evidence type="ECO:0000256" key="7">
    <source>
        <dbReference type="ARBA" id="ARBA00023027"/>
    </source>
</evidence>
<dbReference type="InterPro" id="IPR036188">
    <property type="entry name" value="FAD/NAD-bd_sf"/>
</dbReference>
<keyword evidence="4 11" id="KW-0285">Flavoprotein</keyword>
<dbReference type="InterPro" id="IPR001100">
    <property type="entry name" value="Pyr_nuc-diS_OxRdtase"/>
</dbReference>
<keyword evidence="7 11" id="KW-0520">NAD</keyword>